<keyword evidence="2" id="KW-1185">Reference proteome</keyword>
<gene>
    <name evidence="1" type="ORF">C8N46_102119</name>
</gene>
<dbReference type="Proteomes" id="UP000244090">
    <property type="component" value="Unassembled WGS sequence"/>
</dbReference>
<protein>
    <submittedName>
        <fullName evidence="1">Uncharacterized protein</fullName>
    </submittedName>
</protein>
<dbReference type="RefSeq" id="WP_108113708.1">
    <property type="nucleotide sequence ID" value="NZ_QBKT01000002.1"/>
</dbReference>
<comment type="caution">
    <text evidence="1">The sequence shown here is derived from an EMBL/GenBank/DDBJ whole genome shotgun (WGS) entry which is preliminary data.</text>
</comment>
<accession>A0A2T6C320</accession>
<dbReference type="AlphaFoldDB" id="A0A2T6C320"/>
<organism evidence="1 2">
    <name type="scientific">Kordia periserrulae</name>
    <dbReference type="NCBI Taxonomy" id="701523"/>
    <lineage>
        <taxon>Bacteria</taxon>
        <taxon>Pseudomonadati</taxon>
        <taxon>Bacteroidota</taxon>
        <taxon>Flavobacteriia</taxon>
        <taxon>Flavobacteriales</taxon>
        <taxon>Flavobacteriaceae</taxon>
        <taxon>Kordia</taxon>
    </lineage>
</organism>
<evidence type="ECO:0000313" key="1">
    <source>
        <dbReference type="EMBL" id="PTX62722.1"/>
    </source>
</evidence>
<evidence type="ECO:0000313" key="2">
    <source>
        <dbReference type="Proteomes" id="UP000244090"/>
    </source>
</evidence>
<dbReference type="EMBL" id="QBKT01000002">
    <property type="protein sequence ID" value="PTX62722.1"/>
    <property type="molecule type" value="Genomic_DNA"/>
</dbReference>
<proteinExistence type="predicted"/>
<reference evidence="1 2" key="1">
    <citation type="submission" date="2018-04" db="EMBL/GenBank/DDBJ databases">
        <title>Genomic Encyclopedia of Archaeal and Bacterial Type Strains, Phase II (KMG-II): from individual species to whole genera.</title>
        <authorList>
            <person name="Goeker M."/>
        </authorList>
    </citation>
    <scope>NUCLEOTIDE SEQUENCE [LARGE SCALE GENOMIC DNA]</scope>
    <source>
        <strain evidence="1 2">DSM 25731</strain>
    </source>
</reference>
<name>A0A2T6C320_9FLAO</name>
<sequence length="248" mass="28966">MNAPIDILSLTKIIEEINSLDFFDEVESKVILFDETSHQAKEISTRKYSDLVIEIRIRQGEIVHFNHYLDKKFGNEFVAIWEKEILNRGLEHSVSNLMDEIVEDYKTIKFGIPKYTDIEQIVKSLYVFQIVTKTILRNGKLPMSLWNENHPKFGSWKKYFTIHPIVAGMIDAMIDEITKIPVAISVLYEIAYIETTEQLMLDRFFNLEVNKKAIEMYQEEEQMSRVESEYKAGKVFISVGLLLGNKEE</sequence>